<keyword evidence="1" id="KW-1185">Reference proteome</keyword>
<name>A0A9C6E074_9MUSC</name>
<gene>
    <name evidence="2" type="primary">LOC119643007</name>
</gene>
<dbReference type="Proteomes" id="UP000092443">
    <property type="component" value="Unplaced"/>
</dbReference>
<sequence length="116" mass="13051">MFIKLESGCFCDNKSSTDVSLDHLCACVNINVCMNVHFTVLNPRALHAPSEYETEVKCRLYSDDSVDFNTHLYKSDELNLMKTMYDHFNKVGSTLNNIKISLAEVVAGTKLSPKRA</sequence>
<evidence type="ECO:0000313" key="2">
    <source>
        <dbReference type="RefSeq" id="XP_037898293.1"/>
    </source>
</evidence>
<dbReference type="AlphaFoldDB" id="A0A9C6E074"/>
<dbReference type="GeneID" id="119643007"/>
<proteinExistence type="predicted"/>
<organism evidence="1 2">
    <name type="scientific">Glossina fuscipes</name>
    <dbReference type="NCBI Taxonomy" id="7396"/>
    <lineage>
        <taxon>Eukaryota</taxon>
        <taxon>Metazoa</taxon>
        <taxon>Ecdysozoa</taxon>
        <taxon>Arthropoda</taxon>
        <taxon>Hexapoda</taxon>
        <taxon>Insecta</taxon>
        <taxon>Pterygota</taxon>
        <taxon>Neoptera</taxon>
        <taxon>Endopterygota</taxon>
        <taxon>Diptera</taxon>
        <taxon>Brachycera</taxon>
        <taxon>Muscomorpha</taxon>
        <taxon>Hippoboscoidea</taxon>
        <taxon>Glossinidae</taxon>
        <taxon>Glossina</taxon>
    </lineage>
</organism>
<evidence type="ECO:0000313" key="1">
    <source>
        <dbReference type="Proteomes" id="UP000092443"/>
    </source>
</evidence>
<dbReference type="KEGG" id="gfs:119643007"/>
<dbReference type="RefSeq" id="XP_037898293.1">
    <property type="nucleotide sequence ID" value="XM_038042365.1"/>
</dbReference>
<reference evidence="2" key="1">
    <citation type="submission" date="2025-08" db="UniProtKB">
        <authorList>
            <consortium name="RefSeq"/>
        </authorList>
    </citation>
    <scope>IDENTIFICATION</scope>
    <source>
        <tissue evidence="2">Whole body pupa</tissue>
    </source>
</reference>
<protein>
    <submittedName>
        <fullName evidence="2">Uncharacterized protein LOC119643007</fullName>
    </submittedName>
</protein>
<accession>A0A9C6E074</accession>